<evidence type="ECO:0000313" key="2">
    <source>
        <dbReference type="EMBL" id="BCV46184.1"/>
    </source>
</evidence>
<dbReference type="EMBL" id="AP024613">
    <property type="protein sequence ID" value="BCV46184.1"/>
    <property type="molecule type" value="Genomic_DNA"/>
</dbReference>
<sequence length="260" mass="30401">MFYNWHPDFTYQELWASSFYLAQVIVLNLIISMDFLEKEKIKLDKGQFELNRRRLNWKLFTKPKVLKICRSFAVMANAQEYPYRLFCFEGSKDENTETIQFGISINFTGIEKKEVQYIEDGSVREKKTNIIEKESSLVFSQGPVGEIMVILYPYKSEVHRRSEDYIILHRGLLPEELTDSLILKALRKSLYYARISSLNGIAYGYTLADRLSLLKLQYFDVRSRVKRREALLNLTSEWWKVIIAALLALAAALLAQNLTK</sequence>
<evidence type="ECO:0000256" key="1">
    <source>
        <dbReference type="SAM" id="Phobius"/>
    </source>
</evidence>
<proteinExistence type="predicted"/>
<dbReference type="Proteomes" id="UP000825078">
    <property type="component" value="Chromosome"/>
</dbReference>
<dbReference type="AlphaFoldDB" id="A0AAD1KB88"/>
<organism evidence="2 3">
    <name type="scientific">Shewanella algae</name>
    <dbReference type="NCBI Taxonomy" id="38313"/>
    <lineage>
        <taxon>Bacteria</taxon>
        <taxon>Pseudomonadati</taxon>
        <taxon>Pseudomonadota</taxon>
        <taxon>Gammaproteobacteria</taxon>
        <taxon>Alteromonadales</taxon>
        <taxon>Shewanellaceae</taxon>
        <taxon>Shewanella</taxon>
    </lineage>
</organism>
<keyword evidence="1" id="KW-1133">Transmembrane helix</keyword>
<keyword evidence="1" id="KW-0812">Transmembrane</keyword>
<feature type="transmembrane region" description="Helical" evidence="1">
    <location>
        <begin position="238"/>
        <end position="255"/>
    </location>
</feature>
<gene>
    <name evidence="2" type="ORF">TUM17379_32020</name>
</gene>
<dbReference type="RefSeq" id="WP_221054971.1">
    <property type="nucleotide sequence ID" value="NZ_AP024613.1"/>
</dbReference>
<accession>A0AAD1KB88</accession>
<evidence type="ECO:0000313" key="3">
    <source>
        <dbReference type="Proteomes" id="UP000825078"/>
    </source>
</evidence>
<feature type="transmembrane region" description="Helical" evidence="1">
    <location>
        <begin position="14"/>
        <end position="36"/>
    </location>
</feature>
<keyword evidence="1" id="KW-0472">Membrane</keyword>
<reference evidence="2" key="1">
    <citation type="submission" date="2021-05" db="EMBL/GenBank/DDBJ databases">
        <title>Molecular characterization for Shewanella algae harboring chromosomal blaOXA-55-like strains isolated from clinical and environment sample.</title>
        <authorList>
            <person name="Ohama Y."/>
            <person name="Aoki K."/>
            <person name="Harada S."/>
            <person name="Moriya K."/>
            <person name="Ishii Y."/>
            <person name="Tateda K."/>
        </authorList>
    </citation>
    <scope>NUCLEOTIDE SEQUENCE</scope>
    <source>
        <strain evidence="2">TUM17379</strain>
    </source>
</reference>
<name>A0AAD1KB88_9GAMM</name>
<protein>
    <submittedName>
        <fullName evidence="2">Uncharacterized protein</fullName>
    </submittedName>
</protein>